<evidence type="ECO:0000313" key="1">
    <source>
        <dbReference type="EMBL" id="CAD7578487.1"/>
    </source>
</evidence>
<organism evidence="1">
    <name type="scientific">Timema californicum</name>
    <name type="common">California timema</name>
    <name type="synonym">Walking stick</name>
    <dbReference type="NCBI Taxonomy" id="61474"/>
    <lineage>
        <taxon>Eukaryota</taxon>
        <taxon>Metazoa</taxon>
        <taxon>Ecdysozoa</taxon>
        <taxon>Arthropoda</taxon>
        <taxon>Hexapoda</taxon>
        <taxon>Insecta</taxon>
        <taxon>Pterygota</taxon>
        <taxon>Neoptera</taxon>
        <taxon>Polyneoptera</taxon>
        <taxon>Phasmatodea</taxon>
        <taxon>Timematodea</taxon>
        <taxon>Timematoidea</taxon>
        <taxon>Timematidae</taxon>
        <taxon>Timema</taxon>
    </lineage>
</organism>
<proteinExistence type="predicted"/>
<accession>A0A7R9JFR0</accession>
<name>A0A7R9JFR0_TIMCA</name>
<dbReference type="EMBL" id="OE187786">
    <property type="protein sequence ID" value="CAD7578487.1"/>
    <property type="molecule type" value="Genomic_DNA"/>
</dbReference>
<sequence>MGVIPLLCGVVRCRNNSNVLQISKEGGNGLVEVMNPLGHLVHQSHDLLKRGTNIQGSHPPGNYSTIHELVKALNEVEAFKGDSGVVFNILLQHWVLKPPYAIEELSAAIKNQADYIVNKLHGIPRNNGDVDYSLLESLISRVTMRAETFYVKGAEKKKVYSQIHAYTRQRSVRQSSVQSGVFPADQLPARIARPAALVINIDPNTKPGTHWVPIFIDKNGVGEYFDSHEWQELGSYKSVISTFFSNTQSLQKISLTNHKISLRRMCGDRIVVISEKQDAGLKRVAYLAPSWARLCDVWDLIDVAVDHRDMWSTPVARYCNDLIDTLVVDVCDTLTESADVIDLEQPTVETHIGNLDLISATYCTRQVEKPPPVHPTEIRTSISPPSAVEHNTTSAFANYANKAG</sequence>
<gene>
    <name evidence="1" type="ORF">TCMB3V08_LOCUS11027</name>
</gene>
<protein>
    <submittedName>
        <fullName evidence="1">(California timema) hypothetical protein</fullName>
    </submittedName>
</protein>
<reference evidence="1" key="1">
    <citation type="submission" date="2020-11" db="EMBL/GenBank/DDBJ databases">
        <authorList>
            <person name="Tran Van P."/>
        </authorList>
    </citation>
    <scope>NUCLEOTIDE SEQUENCE</scope>
</reference>
<dbReference type="AlphaFoldDB" id="A0A7R9JFR0"/>